<name>A0AAU8JPU9_9ACTN</name>
<gene>
    <name evidence="2" type="ORF">ABWK59_02285</name>
</gene>
<evidence type="ECO:0000313" key="2">
    <source>
        <dbReference type="EMBL" id="XCM77839.1"/>
    </source>
</evidence>
<evidence type="ECO:0000256" key="1">
    <source>
        <dbReference type="SAM" id="Phobius"/>
    </source>
</evidence>
<keyword evidence="1" id="KW-0472">Membrane</keyword>
<keyword evidence="1" id="KW-0812">Transmembrane</keyword>
<dbReference type="AlphaFoldDB" id="A0AAU8JPU9"/>
<keyword evidence="1" id="KW-1133">Transmembrane helix</keyword>
<dbReference type="KEGG" id="kcm:ABWK59_02285"/>
<feature type="transmembrane region" description="Helical" evidence="1">
    <location>
        <begin position="55"/>
        <end position="75"/>
    </location>
</feature>
<proteinExistence type="predicted"/>
<sequence>MRVDEEFGGSGAQSLEADFTRALREAADLTPDQALYTLAADAARVGRRRRNRQRVLVACGLLLAVAAGSAASFGIPGQPVVPAVQPAHPMTADESLALVSGLLPPGTVHGQYIAEPGVAGQDGNRYRTDGTLDFDDGQGASWISYFVEYTSQTPDESAVCMDGFQSPQESCERTVAPDGSVVVIDKLGDRHQADHKEWRATWAAPDGRRIMIIEHNGQPSRPNRPNPPLDAEQLRTLVTAPAWGRLFDALPTPRTTPTPKADPTGAAPAELLATLVPLLPPGAQNSKPQAGDGAHLMVTFEGRTSMLSVTTAPAGERGLSDKQYADSPGSAGPLAQREHLADGTLVVTNQHGNGKSATDTILYWTAAVYYPDGRSVSISEANGENGYTARPGTPALSLEQLRAIVMSPTWRS</sequence>
<dbReference type="RefSeq" id="WP_354637557.1">
    <property type="nucleotide sequence ID" value="NZ_CP159872.1"/>
</dbReference>
<reference evidence="2" key="1">
    <citation type="submission" date="2024-06" db="EMBL/GenBank/DDBJ databases">
        <title>The genome sequences of Kitasatospora sp. strain HUAS MG31.</title>
        <authorList>
            <person name="Mo P."/>
        </authorList>
    </citation>
    <scope>NUCLEOTIDE SEQUENCE</scope>
    <source>
        <strain evidence="2">HUAS MG31</strain>
    </source>
</reference>
<organism evidence="2">
    <name type="scientific">Kitasatospora camelliae</name>
    <dbReference type="NCBI Taxonomy" id="3156397"/>
    <lineage>
        <taxon>Bacteria</taxon>
        <taxon>Bacillati</taxon>
        <taxon>Actinomycetota</taxon>
        <taxon>Actinomycetes</taxon>
        <taxon>Kitasatosporales</taxon>
        <taxon>Streptomycetaceae</taxon>
        <taxon>Kitasatospora</taxon>
    </lineage>
</organism>
<accession>A0AAU8JPU9</accession>
<protein>
    <submittedName>
        <fullName evidence="2">Uncharacterized protein</fullName>
    </submittedName>
</protein>
<dbReference type="EMBL" id="CP159872">
    <property type="protein sequence ID" value="XCM77839.1"/>
    <property type="molecule type" value="Genomic_DNA"/>
</dbReference>